<proteinExistence type="inferred from homology"/>
<dbReference type="Pfam" id="PF19045">
    <property type="entry name" value="Ligase_CoA_2"/>
    <property type="match status" value="1"/>
</dbReference>
<keyword evidence="1" id="KW-0436">Ligase</keyword>
<dbReference type="FunFam" id="3.30.1490.20:FF:000020">
    <property type="entry name" value="Protein lysine acetyltransferase"/>
    <property type="match status" value="1"/>
</dbReference>
<feature type="domain" description="ATP-grasp" evidence="6">
    <location>
        <begin position="516"/>
        <end position="552"/>
    </location>
</feature>
<dbReference type="EMBL" id="CCEJ010000008">
    <property type="protein sequence ID" value="CDR34483.1"/>
    <property type="molecule type" value="Genomic_DNA"/>
</dbReference>
<evidence type="ECO:0000313" key="9">
    <source>
        <dbReference type="Proteomes" id="UP000031552"/>
    </source>
</evidence>
<gene>
    <name evidence="8" type="ORF">CSEC_1670</name>
</gene>
<name>A0A090D2L7_9BACT</name>
<dbReference type="SUPFAM" id="SSF52210">
    <property type="entry name" value="Succinyl-CoA synthetase domains"/>
    <property type="match status" value="2"/>
</dbReference>
<evidence type="ECO:0000256" key="4">
    <source>
        <dbReference type="ARBA" id="ARBA00060888"/>
    </source>
</evidence>
<feature type="domain" description="N-acetyltransferase" evidence="7">
    <location>
        <begin position="756"/>
        <end position="913"/>
    </location>
</feature>
<dbReference type="Proteomes" id="UP000031552">
    <property type="component" value="Unassembled WGS sequence"/>
</dbReference>
<dbReference type="GO" id="GO:0016747">
    <property type="term" value="F:acyltransferase activity, transferring groups other than amino-acyl groups"/>
    <property type="evidence" value="ECO:0007669"/>
    <property type="project" value="InterPro"/>
</dbReference>
<reference evidence="8" key="1">
    <citation type="submission" date="2013-12" db="EMBL/GenBank/DDBJ databases">
        <authorList>
            <person name="Linke B."/>
        </authorList>
    </citation>
    <scope>NUCLEOTIDE SEQUENCE [LARGE SCALE GENOMIC DNA]</scope>
    <source>
        <strain evidence="8">CRIB-18</strain>
    </source>
</reference>
<keyword evidence="2 5" id="KW-0547">Nucleotide-binding</keyword>
<evidence type="ECO:0000256" key="3">
    <source>
        <dbReference type="ARBA" id="ARBA00022840"/>
    </source>
</evidence>
<protein>
    <submittedName>
        <fullName evidence="8">GNAT family acetyltransferase</fullName>
    </submittedName>
</protein>
<dbReference type="InterPro" id="IPR000182">
    <property type="entry name" value="GNAT_dom"/>
</dbReference>
<dbReference type="OrthoDB" id="9807426at2"/>
<dbReference type="InterPro" id="IPR051538">
    <property type="entry name" value="Acyl-CoA_Synth/Transferase"/>
</dbReference>
<dbReference type="RefSeq" id="WP_041018022.1">
    <property type="nucleotide sequence ID" value="NZ_CCEJ010000008.1"/>
</dbReference>
<dbReference type="Gene3D" id="3.40.50.261">
    <property type="entry name" value="Succinyl-CoA synthetase domains"/>
    <property type="match status" value="2"/>
</dbReference>
<dbReference type="GO" id="GO:0043758">
    <property type="term" value="F:acetate-CoA ligase (ADP-forming) activity"/>
    <property type="evidence" value="ECO:0007669"/>
    <property type="project" value="InterPro"/>
</dbReference>
<evidence type="ECO:0000256" key="2">
    <source>
        <dbReference type="ARBA" id="ARBA00022741"/>
    </source>
</evidence>
<dbReference type="Gene3D" id="3.40.50.720">
    <property type="entry name" value="NAD(P)-binding Rossmann-like Domain"/>
    <property type="match status" value="1"/>
</dbReference>
<dbReference type="Gene3D" id="3.30.470.20">
    <property type="entry name" value="ATP-grasp fold, B domain"/>
    <property type="match status" value="1"/>
</dbReference>
<dbReference type="GO" id="GO:0046872">
    <property type="term" value="F:metal ion binding"/>
    <property type="evidence" value="ECO:0007669"/>
    <property type="project" value="InterPro"/>
</dbReference>
<dbReference type="SUPFAM" id="SSF51735">
    <property type="entry name" value="NAD(P)-binding Rossmann-fold domains"/>
    <property type="match status" value="1"/>
</dbReference>
<dbReference type="eggNOG" id="COG1670">
    <property type="taxonomic scope" value="Bacteria"/>
</dbReference>
<dbReference type="InterPro" id="IPR013815">
    <property type="entry name" value="ATP_grasp_subdomain_1"/>
</dbReference>
<dbReference type="eggNOG" id="COG1042">
    <property type="taxonomic scope" value="Bacteria"/>
</dbReference>
<comment type="similarity">
    <text evidence="4">In the N-terminal section; belongs to the acetate CoA ligase alpha subunit family.</text>
</comment>
<dbReference type="InterPro" id="IPR032875">
    <property type="entry name" value="Succ_CoA_lig_flav_dom"/>
</dbReference>
<organism evidence="8 9">
    <name type="scientific">Candidatus Criblamydia sequanensis CRIB-18</name>
    <dbReference type="NCBI Taxonomy" id="1437425"/>
    <lineage>
        <taxon>Bacteria</taxon>
        <taxon>Pseudomonadati</taxon>
        <taxon>Chlamydiota</taxon>
        <taxon>Chlamydiia</taxon>
        <taxon>Parachlamydiales</taxon>
        <taxon>Candidatus Criblamydiaceae</taxon>
        <taxon>Candidatus Criblamydia</taxon>
    </lineage>
</organism>
<keyword evidence="3 5" id="KW-0067">ATP-binding</keyword>
<dbReference type="PROSITE" id="PS51186">
    <property type="entry name" value="GNAT"/>
    <property type="match status" value="1"/>
</dbReference>
<dbReference type="PANTHER" id="PTHR43334">
    <property type="entry name" value="ACETATE--COA LIGASE [ADP-FORMING]"/>
    <property type="match status" value="1"/>
</dbReference>
<dbReference type="InterPro" id="IPR036291">
    <property type="entry name" value="NAD(P)-bd_dom_sf"/>
</dbReference>
<dbReference type="SMART" id="SM00881">
    <property type="entry name" value="CoA_binding"/>
    <property type="match status" value="1"/>
</dbReference>
<dbReference type="Gene3D" id="3.30.1490.20">
    <property type="entry name" value="ATP-grasp fold, A domain"/>
    <property type="match status" value="1"/>
</dbReference>
<dbReference type="Pfam" id="PF13607">
    <property type="entry name" value="Succ_CoA_lig"/>
    <property type="match status" value="1"/>
</dbReference>
<dbReference type="SUPFAM" id="SSF55729">
    <property type="entry name" value="Acyl-CoA N-acyltransferases (Nat)"/>
    <property type="match status" value="1"/>
</dbReference>
<dbReference type="InterPro" id="IPR011761">
    <property type="entry name" value="ATP-grasp"/>
</dbReference>
<dbReference type="Pfam" id="PF13380">
    <property type="entry name" value="CoA_binding_2"/>
    <property type="match status" value="1"/>
</dbReference>
<reference evidence="8" key="2">
    <citation type="submission" date="2014-09" db="EMBL/GenBank/DDBJ databases">
        <title>Criblamydia sequanensis harbors a mega-plasmid encoding arsenite resistance.</title>
        <authorList>
            <person name="Bertelli C."/>
            <person name="Goesmann A."/>
            <person name="Greub G."/>
        </authorList>
    </citation>
    <scope>NUCLEOTIDE SEQUENCE [LARGE SCALE GENOMIC DNA]</scope>
    <source>
        <strain evidence="8">CRIB-18</strain>
    </source>
</reference>
<evidence type="ECO:0000256" key="5">
    <source>
        <dbReference type="PROSITE-ProRule" id="PRU00409"/>
    </source>
</evidence>
<dbReference type="InterPro" id="IPR043938">
    <property type="entry name" value="Ligase_CoA_dom"/>
</dbReference>
<accession>A0A090D2L7</accession>
<dbReference type="PANTHER" id="PTHR43334:SF1">
    <property type="entry name" value="3-HYDROXYPROPIONATE--COA LIGASE [ADP-FORMING]"/>
    <property type="match status" value="1"/>
</dbReference>
<evidence type="ECO:0000259" key="7">
    <source>
        <dbReference type="PROSITE" id="PS51186"/>
    </source>
</evidence>
<comment type="caution">
    <text evidence="8">The sequence shown here is derived from an EMBL/GenBank/DDBJ whole genome shotgun (WGS) entry which is preliminary data.</text>
</comment>
<dbReference type="Pfam" id="PF13549">
    <property type="entry name" value="ATP-grasp_5"/>
    <property type="match status" value="1"/>
</dbReference>
<sequence length="913" mass="100390">MENKSSPDQFDPSQNFLEPSFQPLDPLFKPKSIALIGAKDDIGSVARTILINLTSARFKGPIYPVNPKREEVLGLKCYPSIESLPIAPDLAVIVTPAVTVPKIIAELGLKKVPSVIVISAGFKEIGRKGEALEQEIKKLIKANNIKLIGPNCLGVMNPSANLNATFAKGMALDGSIAFISQSGAMCTAVLDWSFSERIGFSSFVSVGSMADVTWGDLIHYFGDDPKTKSILMYMESVGDARSFLSAARQIALEKPIIVIKGGRSQAAANAAASHTGSLSGSDDVFDAALLRAGVLRVETISELFDMASALSRQPLPKGNKLAIITNAGGPSVLAVDSLILNGGALSPLEEETKEKLNQFLPAAWSHSNPVDILGDASSERYFKTLEVVVKDKTADGLLVVLSPQDMTDALGIAASLRPFAEIKDKPIITSWMGGDSVKQGARLLNETGIPNFAYPDDAAWCFAKMWSYSHNLSLLYETPVSLGIDKEWLAKRKKGLQILQKAIDENRSLLTEFESKELLQIYDIPTVRTIIAKDETEAMKAASEIGYPIVVKLHSETITHKTDVGGVKLNLKNEKEVQEAFLEIQNGLKKRGLEKDFQGVTVQKMILNKGFELILGSSTDPQFGPIILFGMGGEMVEIFKDSSLALPPLNEKSAEKLMEQTKIYQALKGFRGKKAVDLETLKRTLIAFSDLILDLNRIKESDINPLIVTEEGVIALDARFVLEDKIVKDEDLPKPAIRPYPKEYVSNITLKTGENVLLRPIKPEDESLLVTFHKYLGEESIRQRYFSFLSLEKRASHDRLVRICFNDFDREIAMVAELIKNNHPEIIGVARLSRKPGLHEAHLTMLIQDPYHGKRLGSQMLSNLIEIAKKEKIKIIVADVLKDNSGMLHILGKLGFERVSKPAEDILRMVLNL</sequence>
<evidence type="ECO:0000256" key="1">
    <source>
        <dbReference type="ARBA" id="ARBA00022598"/>
    </source>
</evidence>
<dbReference type="InterPro" id="IPR003781">
    <property type="entry name" value="CoA-bd"/>
</dbReference>
<evidence type="ECO:0000313" key="8">
    <source>
        <dbReference type="EMBL" id="CDR34483.1"/>
    </source>
</evidence>
<dbReference type="GO" id="GO:0005524">
    <property type="term" value="F:ATP binding"/>
    <property type="evidence" value="ECO:0007669"/>
    <property type="project" value="UniProtKB-UniRule"/>
</dbReference>
<dbReference type="Gene3D" id="3.40.630.30">
    <property type="match status" value="1"/>
</dbReference>
<dbReference type="Pfam" id="PF13302">
    <property type="entry name" value="Acetyltransf_3"/>
    <property type="match status" value="1"/>
</dbReference>
<dbReference type="SUPFAM" id="SSF56059">
    <property type="entry name" value="Glutathione synthetase ATP-binding domain-like"/>
    <property type="match status" value="1"/>
</dbReference>
<keyword evidence="9" id="KW-1185">Reference proteome</keyword>
<dbReference type="InterPro" id="IPR016181">
    <property type="entry name" value="Acyl_CoA_acyltransferase"/>
</dbReference>
<dbReference type="InterPro" id="IPR016102">
    <property type="entry name" value="Succinyl-CoA_synth-like"/>
</dbReference>
<dbReference type="PROSITE" id="PS50975">
    <property type="entry name" value="ATP_GRASP"/>
    <property type="match status" value="1"/>
</dbReference>
<dbReference type="AlphaFoldDB" id="A0A090D2L7"/>
<dbReference type="STRING" id="1437425.CSEC_1670"/>
<evidence type="ECO:0000259" key="6">
    <source>
        <dbReference type="PROSITE" id="PS50975"/>
    </source>
</evidence>